<dbReference type="FunFam" id="1.25.40.10:FF:000578">
    <property type="entry name" value="Pentatricopeptide repeat-containing protein"/>
    <property type="match status" value="1"/>
</dbReference>
<name>U5DDC2_AMBTC</name>
<reference evidence="4" key="1">
    <citation type="journal article" date="2013" name="Science">
        <title>The Amborella genome and the evolution of flowering plants.</title>
        <authorList>
            <consortium name="Amborella Genome Project"/>
        </authorList>
    </citation>
    <scope>NUCLEOTIDE SEQUENCE [LARGE SCALE GENOMIC DNA]</scope>
</reference>
<dbReference type="FunFam" id="1.25.40.10:FF:000196">
    <property type="entry name" value="Pentatricopeptide repeat-containing protein At4g14850"/>
    <property type="match status" value="1"/>
</dbReference>
<dbReference type="GO" id="GO:0009451">
    <property type="term" value="P:RNA modification"/>
    <property type="evidence" value="ECO:0000318"/>
    <property type="project" value="GO_Central"/>
</dbReference>
<dbReference type="FunFam" id="1.25.40.10:FF:000073">
    <property type="entry name" value="Pentatricopeptide repeat-containing protein chloroplastic"/>
    <property type="match status" value="2"/>
</dbReference>
<dbReference type="InterPro" id="IPR046960">
    <property type="entry name" value="PPR_At4g14850-like_plant"/>
</dbReference>
<evidence type="ECO:0000313" key="3">
    <source>
        <dbReference type="EMBL" id="ERN20519.1"/>
    </source>
</evidence>
<dbReference type="Gene3D" id="1.25.40.10">
    <property type="entry name" value="Tetratricopeptide repeat domain"/>
    <property type="match status" value="4"/>
</dbReference>
<dbReference type="eggNOG" id="KOG4413">
    <property type="taxonomic scope" value="Eukaryota"/>
</dbReference>
<evidence type="ECO:0000256" key="1">
    <source>
        <dbReference type="ARBA" id="ARBA00022737"/>
    </source>
</evidence>
<keyword evidence="4" id="KW-1185">Reference proteome</keyword>
<dbReference type="SUPFAM" id="SSF48371">
    <property type="entry name" value="ARM repeat"/>
    <property type="match status" value="1"/>
</dbReference>
<protein>
    <submittedName>
        <fullName evidence="3">Uncharacterized protein</fullName>
    </submittedName>
</protein>
<dbReference type="Pfam" id="PF10508">
    <property type="entry name" value="Proteasom_PSMB"/>
    <property type="match status" value="1"/>
</dbReference>
<dbReference type="HOGENOM" id="CLU_285963_0_0_1"/>
<dbReference type="PANTHER" id="PTHR47926">
    <property type="entry name" value="PENTATRICOPEPTIDE REPEAT-CONTAINING PROTEIN"/>
    <property type="match status" value="1"/>
</dbReference>
<dbReference type="GO" id="GO:0003723">
    <property type="term" value="F:RNA binding"/>
    <property type="evidence" value="ECO:0007669"/>
    <property type="project" value="InterPro"/>
</dbReference>
<dbReference type="PROSITE" id="PS51375">
    <property type="entry name" value="PPR"/>
    <property type="match status" value="5"/>
</dbReference>
<dbReference type="Pfam" id="PF13041">
    <property type="entry name" value="PPR_2"/>
    <property type="match status" value="4"/>
</dbReference>
<dbReference type="eggNOG" id="KOG4197">
    <property type="taxonomic scope" value="Eukaryota"/>
</dbReference>
<dbReference type="STRING" id="13333.U5DDC2"/>
<evidence type="ECO:0000256" key="2">
    <source>
        <dbReference type="PROSITE-ProRule" id="PRU00708"/>
    </source>
</evidence>
<dbReference type="InterPro" id="IPR002885">
    <property type="entry name" value="PPR_rpt"/>
</dbReference>
<dbReference type="Proteomes" id="UP000017836">
    <property type="component" value="Unassembled WGS sequence"/>
</dbReference>
<organism evidence="3 4">
    <name type="scientific">Amborella trichopoda</name>
    <dbReference type="NCBI Taxonomy" id="13333"/>
    <lineage>
        <taxon>Eukaryota</taxon>
        <taxon>Viridiplantae</taxon>
        <taxon>Streptophyta</taxon>
        <taxon>Embryophyta</taxon>
        <taxon>Tracheophyta</taxon>
        <taxon>Spermatophyta</taxon>
        <taxon>Magnoliopsida</taxon>
        <taxon>Amborellales</taxon>
        <taxon>Amborellaceae</taxon>
        <taxon>Amborella</taxon>
    </lineage>
</organism>
<sequence length="1082" mass="118379">MDFSIRHVSLPSKSIAPFLTFSKLIRTTSKLSGDKTAVSLSAIVQSAPSPNIFSKLLAELSRSKTIKPGLQIQTQIIKHGFLNEISLCNHLINLYSKARHFEEAHKVFNEIHEPDLVSWTAIVACFAQNGLGKEAIKAFCSMHKLGIKSNEYTYPSVLKACGIQGALRIGTQIHGVILSNGFQADIFVANALIVMYAKCGMTFDAQQLFDETPQTSVVSWNSLFSCYAQNGFSDEAIKLFREMVCTGIRPDEFSLSTIVNACTSSEDLCEGQRIHGYLVKLGFYDDPFSSNALVDMYAKTSDLEASERVFEKLSQPDIISWNALIAGFVLHGFYHKALELLEEMKFSGTSPNMFTLSSLLKACSVMGMLDLGMQINSFAIKSGFDHDMFMCVGLIDMYSKCELVEYASKSFDCMPYHDLISWNAIISGYVQNGNDKEALFLFLTMLNEGYSYNESTLCSLLKASSGLPTVDATKQIHAHVVKSGFESDMYVMNSVTDAYCKSNCMEDARKIFEDCLFGDIVSYTSMITGYSQCGQGEEAFKLFHEMINKELNLDGFVYSSALMEFVDKELLLAAASDFASYPGPPADASTKEFLDRFPLPVIFSVLQEPDTTGLESTLVSCLERVFKTSYGTSLIPQYMPYVKAGLQANSEAVKCLACKAVASLLDTDDRDVGTAVQLVVAYDIYPLLVNCLIHGYEQVAKASTEAIKNLARSPQGLDIMFPTKEGLALSLKDLAARSSSLARIRILALIAKLFSISSSVAVAVYESGLLNVLEAEVKNTSDVLMTLSALEVLYELAASPYSSESLLKTSLLQLLISMISNSSAESILRSRAILICARLLSSNEIFSLIGESSINTAVLAIDGRLECLKSEDTDECESALDALGQIGSSIRGAELLFSSSPPVARHAVEAAFCRQGPGKQLAGLHALANICGATRSEDGKMLNYHSEECLRQLIYETAAKTTKITPSGLVLSILQQDAEVRLAAYRLIGGLVARKWCLLEVCSREETVNLVTDAHAETTKSGMEARHSCCVAIGFALANSDNQKIQSNTALITKVQEAIRRGPYLTQQRVEAQPVVMTAERF</sequence>
<dbReference type="Gramene" id="ERN20519">
    <property type="protein sequence ID" value="ERN20519"/>
    <property type="gene ID" value="AMTR_s00068p00189110"/>
</dbReference>
<proteinExistence type="predicted"/>
<keyword evidence="1" id="KW-0677">Repeat</keyword>
<dbReference type="NCBIfam" id="TIGR00756">
    <property type="entry name" value="PPR"/>
    <property type="match status" value="6"/>
</dbReference>
<dbReference type="InterPro" id="IPR019538">
    <property type="entry name" value="PSMD5"/>
</dbReference>
<feature type="repeat" description="PPR" evidence="2">
    <location>
        <begin position="317"/>
        <end position="351"/>
    </location>
</feature>
<dbReference type="Gene3D" id="1.25.10.10">
    <property type="entry name" value="Leucine-rich Repeat Variant"/>
    <property type="match status" value="1"/>
</dbReference>
<feature type="repeat" description="PPR" evidence="2">
    <location>
        <begin position="115"/>
        <end position="149"/>
    </location>
</feature>
<feature type="repeat" description="PPR" evidence="2">
    <location>
        <begin position="216"/>
        <end position="250"/>
    </location>
</feature>
<accession>U5DDC2</accession>
<dbReference type="InterPro" id="IPR011990">
    <property type="entry name" value="TPR-like_helical_dom_sf"/>
</dbReference>
<gene>
    <name evidence="3" type="ORF">AMTR_s00068p00189110</name>
</gene>
<dbReference type="InterPro" id="IPR011989">
    <property type="entry name" value="ARM-like"/>
</dbReference>
<dbReference type="AlphaFoldDB" id="U5DDC2"/>
<dbReference type="Pfam" id="PF01535">
    <property type="entry name" value="PPR"/>
    <property type="match status" value="4"/>
</dbReference>
<feature type="repeat" description="PPR" evidence="2">
    <location>
        <begin position="519"/>
        <end position="553"/>
    </location>
</feature>
<evidence type="ECO:0000313" key="4">
    <source>
        <dbReference type="Proteomes" id="UP000017836"/>
    </source>
</evidence>
<dbReference type="PANTHER" id="PTHR47926:SF347">
    <property type="entry name" value="PENTATRICOPEPTIDE REPEAT-CONTAINING PROTEIN"/>
    <property type="match status" value="1"/>
</dbReference>
<dbReference type="EMBL" id="KI392059">
    <property type="protein sequence ID" value="ERN20519.1"/>
    <property type="molecule type" value="Genomic_DNA"/>
</dbReference>
<dbReference type="InterPro" id="IPR016024">
    <property type="entry name" value="ARM-type_fold"/>
</dbReference>
<feature type="repeat" description="PPR" evidence="2">
    <location>
        <begin position="418"/>
        <end position="452"/>
    </location>
</feature>
<dbReference type="GO" id="GO:0043248">
    <property type="term" value="P:proteasome assembly"/>
    <property type="evidence" value="ECO:0007669"/>
    <property type="project" value="InterPro"/>
</dbReference>